<name>A0A246K4G2_9SPHN</name>
<evidence type="ECO:0000256" key="1">
    <source>
        <dbReference type="ARBA" id="ARBA00022630"/>
    </source>
</evidence>
<dbReference type="InterPro" id="IPR013785">
    <property type="entry name" value="Aldolase_TIM"/>
</dbReference>
<comment type="caution">
    <text evidence="4">The sequence shown here is derived from an EMBL/GenBank/DDBJ whole genome shotgun (WGS) entry which is preliminary data.</text>
</comment>
<evidence type="ECO:0000259" key="3">
    <source>
        <dbReference type="Pfam" id="PF00724"/>
    </source>
</evidence>
<keyword evidence="2" id="KW-0560">Oxidoreductase</keyword>
<dbReference type="PANTHER" id="PTHR43656:SF2">
    <property type="entry name" value="BINDING OXIDOREDUCTASE, PUTATIVE (AFU_ORTHOLOGUE AFUA_2G08260)-RELATED"/>
    <property type="match status" value="1"/>
</dbReference>
<dbReference type="RefSeq" id="WP_088471852.1">
    <property type="nucleotide sequence ID" value="NZ_NISJ01000002.1"/>
</dbReference>
<dbReference type="SUPFAM" id="SSF51395">
    <property type="entry name" value="FMN-linked oxidoreductases"/>
    <property type="match status" value="1"/>
</dbReference>
<feature type="domain" description="NADH:flavin oxidoreductase/NADH oxidase N-terminal" evidence="3">
    <location>
        <begin position="6"/>
        <end position="323"/>
    </location>
</feature>
<accession>A0A246K4G2</accession>
<dbReference type="Pfam" id="PF00724">
    <property type="entry name" value="Oxidored_FMN"/>
    <property type="match status" value="1"/>
</dbReference>
<evidence type="ECO:0000313" key="4">
    <source>
        <dbReference type="EMBL" id="OWR00359.1"/>
    </source>
</evidence>
<reference evidence="4 5" key="1">
    <citation type="journal article" date="2002" name="Int. J. Syst. Evol. Microbiol.">
        <title>Sphingopyxis witflariensis sp. nov., isolated from activated sludge.</title>
        <authorList>
            <person name="Kampfer P."/>
            <person name="Witzenberger R."/>
            <person name="Denner E.B."/>
            <person name="Busse H.J."/>
            <person name="Neef A."/>
        </authorList>
    </citation>
    <scope>NUCLEOTIDE SEQUENCE [LARGE SCALE GENOMIC DNA]</scope>
    <source>
        <strain evidence="4 5">DSM 14551</strain>
    </source>
</reference>
<dbReference type="CDD" id="cd02803">
    <property type="entry name" value="OYE_like_FMN_family"/>
    <property type="match status" value="1"/>
</dbReference>
<dbReference type="Proteomes" id="UP000197097">
    <property type="component" value="Unassembled WGS sequence"/>
</dbReference>
<dbReference type="PANTHER" id="PTHR43656">
    <property type="entry name" value="BINDING OXIDOREDUCTASE, PUTATIVE (AFU_ORTHOLOGUE AFUA_2G08260)-RELATED"/>
    <property type="match status" value="1"/>
</dbReference>
<keyword evidence="1" id="KW-0285">Flavoprotein</keyword>
<gene>
    <name evidence="4" type="ORF">CDQ91_06310</name>
</gene>
<dbReference type="Gene3D" id="3.20.20.70">
    <property type="entry name" value="Aldolase class I"/>
    <property type="match status" value="1"/>
</dbReference>
<organism evidence="4 5">
    <name type="scientific">Sphingopyxis witflariensis</name>
    <dbReference type="NCBI Taxonomy" id="173675"/>
    <lineage>
        <taxon>Bacteria</taxon>
        <taxon>Pseudomonadati</taxon>
        <taxon>Pseudomonadota</taxon>
        <taxon>Alphaproteobacteria</taxon>
        <taxon>Sphingomonadales</taxon>
        <taxon>Sphingomonadaceae</taxon>
        <taxon>Sphingopyxis</taxon>
    </lineage>
</organism>
<dbReference type="GO" id="GO:0010181">
    <property type="term" value="F:FMN binding"/>
    <property type="evidence" value="ECO:0007669"/>
    <property type="project" value="InterPro"/>
</dbReference>
<dbReference type="AlphaFoldDB" id="A0A246K4G2"/>
<sequence length="360" mass="39310">MPESRLFEPLSLSRGPAMKNRLVLAPITNQQSYADGSLSLDEINWLAMRAAGGFGLIRTAAASVQHVGQGFLGQLGIYDDYHIAGLTKLAATLRANGAISAVQLYHGGDRASPELVGKPVSPSDGSNNDARALNIGEIERLREDFILAALRSEKAGFDGVEVHGAHGYVLAQFLSPVINRRTDQYGGSLENRARLLLDVIDGIRARCRSDFQIGLRLSPERFGMKLDEVRDLATEIMRNDKIDYLDMSLWDATKEPHDEAHRGQSLLSYFTEIPRGNVRLGVAGKITSAADASGLIEAGCDFVTIGRAAILCADFPKQVQQNLFYEMSTMPVDEQELRNQGANAQFVDYLRTFPGLVSAN</sequence>
<dbReference type="EMBL" id="NISJ01000002">
    <property type="protein sequence ID" value="OWR00359.1"/>
    <property type="molecule type" value="Genomic_DNA"/>
</dbReference>
<evidence type="ECO:0000313" key="5">
    <source>
        <dbReference type="Proteomes" id="UP000197097"/>
    </source>
</evidence>
<keyword evidence="5" id="KW-1185">Reference proteome</keyword>
<dbReference type="GO" id="GO:0016491">
    <property type="term" value="F:oxidoreductase activity"/>
    <property type="evidence" value="ECO:0007669"/>
    <property type="project" value="UniProtKB-KW"/>
</dbReference>
<dbReference type="InterPro" id="IPR051799">
    <property type="entry name" value="NADH_flavin_oxidoreductase"/>
</dbReference>
<dbReference type="OrthoDB" id="9804454at2"/>
<protein>
    <submittedName>
        <fullName evidence="4">NADH:flavin oxidoreductase</fullName>
    </submittedName>
</protein>
<evidence type="ECO:0000256" key="2">
    <source>
        <dbReference type="ARBA" id="ARBA00023002"/>
    </source>
</evidence>
<dbReference type="InterPro" id="IPR001155">
    <property type="entry name" value="OxRdtase_FMN_N"/>
</dbReference>
<proteinExistence type="predicted"/>